<keyword evidence="4" id="KW-1185">Reference proteome</keyword>
<dbReference type="EMBL" id="CP001649">
    <property type="protein sequence ID" value="ACS81652.1"/>
    <property type="molecule type" value="Genomic_DNA"/>
</dbReference>
<dbReference type="STRING" id="526222.Desal_3606"/>
<dbReference type="InterPro" id="IPR001509">
    <property type="entry name" value="Epimerase_deHydtase"/>
</dbReference>
<dbReference type="OrthoDB" id="5295702at2"/>
<accession>C6BTH1</accession>
<feature type="domain" description="NAD-dependent epimerase/dehydratase" evidence="2">
    <location>
        <begin position="4"/>
        <end position="203"/>
    </location>
</feature>
<organism evidence="3 4">
    <name type="scientific">Maridesulfovibrio salexigens (strain ATCC 14822 / DSM 2638 / NCIMB 8403 / VKM B-1763)</name>
    <name type="common">Desulfovibrio salexigens</name>
    <dbReference type="NCBI Taxonomy" id="526222"/>
    <lineage>
        <taxon>Bacteria</taxon>
        <taxon>Pseudomonadati</taxon>
        <taxon>Thermodesulfobacteriota</taxon>
        <taxon>Desulfovibrionia</taxon>
        <taxon>Desulfovibrionales</taxon>
        <taxon>Desulfovibrionaceae</taxon>
        <taxon>Maridesulfovibrio</taxon>
    </lineage>
</organism>
<dbReference type="KEGG" id="dsa:Desal_3606"/>
<dbReference type="RefSeq" id="WP_015853468.1">
    <property type="nucleotide sequence ID" value="NC_012881.1"/>
</dbReference>
<evidence type="ECO:0000313" key="3">
    <source>
        <dbReference type="EMBL" id="ACS81652.1"/>
    </source>
</evidence>
<dbReference type="HOGENOM" id="CLU_983051_0_0_7"/>
<protein>
    <submittedName>
        <fullName evidence="3">NAD-dependent epimerase/dehydratase</fullName>
    </submittedName>
</protein>
<dbReference type="Proteomes" id="UP000002601">
    <property type="component" value="Chromosome"/>
</dbReference>
<dbReference type="PANTHER" id="PTHR43000">
    <property type="entry name" value="DTDP-D-GLUCOSE 4,6-DEHYDRATASE-RELATED"/>
    <property type="match status" value="1"/>
</dbReference>
<dbReference type="Pfam" id="PF01370">
    <property type="entry name" value="Epimerase"/>
    <property type="match status" value="1"/>
</dbReference>
<dbReference type="InterPro" id="IPR036291">
    <property type="entry name" value="NAD(P)-bd_dom_sf"/>
</dbReference>
<evidence type="ECO:0000313" key="4">
    <source>
        <dbReference type="Proteomes" id="UP000002601"/>
    </source>
</evidence>
<reference evidence="3 4" key="1">
    <citation type="submission" date="2009-06" db="EMBL/GenBank/DDBJ databases">
        <title>Complete sequence of Desulfovibrio salexigens DSM 2638.</title>
        <authorList>
            <consortium name="US DOE Joint Genome Institute"/>
            <person name="Lucas S."/>
            <person name="Copeland A."/>
            <person name="Lapidus A."/>
            <person name="Glavina del Rio T."/>
            <person name="Tice H."/>
            <person name="Bruce D."/>
            <person name="Goodwin L."/>
            <person name="Pitluck S."/>
            <person name="Munk A.C."/>
            <person name="Brettin T."/>
            <person name="Detter J.C."/>
            <person name="Han C."/>
            <person name="Tapia R."/>
            <person name="Larimer F."/>
            <person name="Land M."/>
            <person name="Hauser L."/>
            <person name="Kyrpides N."/>
            <person name="Anderson I."/>
            <person name="Wall J.D."/>
            <person name="Arkin A.P."/>
            <person name="Dehal P."/>
            <person name="Chivian D."/>
            <person name="Giles B."/>
            <person name="Hazen T.C."/>
        </authorList>
    </citation>
    <scope>NUCLEOTIDE SEQUENCE [LARGE SCALE GENOMIC DNA]</scope>
    <source>
        <strain evidence="4">ATCC 14822 / DSM 2638 / NCIMB 8403 / VKM B-1763</strain>
    </source>
</reference>
<dbReference type="eggNOG" id="COG1088">
    <property type="taxonomic scope" value="Bacteria"/>
</dbReference>
<dbReference type="CDD" id="cd08946">
    <property type="entry name" value="SDR_e"/>
    <property type="match status" value="1"/>
</dbReference>
<evidence type="ECO:0000256" key="1">
    <source>
        <dbReference type="ARBA" id="ARBA00007637"/>
    </source>
</evidence>
<dbReference type="SUPFAM" id="SSF51735">
    <property type="entry name" value="NAD(P)-binding Rossmann-fold domains"/>
    <property type="match status" value="1"/>
</dbReference>
<comment type="similarity">
    <text evidence="1">Belongs to the NAD(P)-dependent epimerase/dehydratase family.</text>
</comment>
<name>C6BTH1_MARSD</name>
<evidence type="ECO:0000259" key="2">
    <source>
        <dbReference type="Pfam" id="PF01370"/>
    </source>
</evidence>
<proteinExistence type="inferred from homology"/>
<dbReference type="Gene3D" id="3.40.50.720">
    <property type="entry name" value="NAD(P)-binding Rossmann-like Domain"/>
    <property type="match status" value="1"/>
</dbReference>
<sequence>MSDIAVVGGRSAVAQYLLPYLISCGHNPFSMGRSACDVRCDLLGDVQISLPKNVDCVVNLAALSKVETDQDFLNVAHVNALGALKVCAASRKAEAKHVIHVSTQYVFLDHNSPYYGAYSISKRYAEELIRCYCANYSVPLTIIRFPQIYDSQGIFSVHQPLVYMMAKNAELGKSIEIYGNNDALRNYMHVYDVVKIICKVFEKKILGVYDASFPENCRLSDVAKAAQRAFGHSENVFFLSDKAEIPDTIFNTSTELYDLINYFPRINMEQGMKLLARHQQDN</sequence>
<dbReference type="AlphaFoldDB" id="C6BTH1"/>
<gene>
    <name evidence="3" type="ordered locus">Desal_3606</name>
</gene>